<gene>
    <name evidence="2" type="ORF">SCUD_LOCUS3769</name>
</gene>
<name>A0A183JM41_9TREM</name>
<keyword evidence="3" id="KW-1185">Reference proteome</keyword>
<evidence type="ECO:0000259" key="1">
    <source>
        <dbReference type="Pfam" id="PF25413"/>
    </source>
</evidence>
<dbReference type="InterPro" id="IPR057494">
    <property type="entry name" value="Rossman_Mical"/>
</dbReference>
<protein>
    <submittedName>
        <fullName evidence="4">Guanylate cyclase domain-containing protein</fullName>
    </submittedName>
</protein>
<dbReference type="WBParaSite" id="SCUD_0000377201-mRNA-1">
    <property type="protein sequence ID" value="SCUD_0000377201-mRNA-1"/>
    <property type="gene ID" value="SCUD_0000377201"/>
</dbReference>
<evidence type="ECO:0000313" key="4">
    <source>
        <dbReference type="WBParaSite" id="SCUD_0000377201-mRNA-1"/>
    </source>
</evidence>
<reference evidence="4" key="1">
    <citation type="submission" date="2016-06" db="UniProtKB">
        <authorList>
            <consortium name="WormBaseParasite"/>
        </authorList>
    </citation>
    <scope>IDENTIFICATION</scope>
</reference>
<dbReference type="STRING" id="6186.A0A183JM41"/>
<reference evidence="2 3" key="2">
    <citation type="submission" date="2018-11" db="EMBL/GenBank/DDBJ databases">
        <authorList>
            <consortium name="Pathogen Informatics"/>
        </authorList>
    </citation>
    <scope>NUCLEOTIDE SEQUENCE [LARGE SCALE GENOMIC DNA]</scope>
    <source>
        <strain evidence="2">Dakar</strain>
        <strain evidence="3">Dakar, Senegal</strain>
    </source>
</reference>
<dbReference type="Gene3D" id="3.50.50.60">
    <property type="entry name" value="FAD/NAD(P)-binding domain"/>
    <property type="match status" value="1"/>
</dbReference>
<dbReference type="Pfam" id="PF25413">
    <property type="entry name" value="Rossman_Mical"/>
    <property type="match status" value="1"/>
</dbReference>
<dbReference type="AlphaFoldDB" id="A0A183JM41"/>
<dbReference type="InterPro" id="IPR036188">
    <property type="entry name" value="FAD/NAD-bd_sf"/>
</dbReference>
<accession>A0A183JM41</accession>
<evidence type="ECO:0000313" key="3">
    <source>
        <dbReference type="Proteomes" id="UP000279833"/>
    </source>
</evidence>
<sequence length="195" mass="21802">FPCKELRCRLAIAITVNFINYHTPAEAQVEEISGVARIFNQSFFSRLATETGIDLENIVYYKDETHYFVMTAKKHSLLAKGVLKQVAATVETEEQVVGIIRGKLEIYNSIESAEHRSSTHTTCMQLDDSDLALPSHMHEQMQVKTASVSAASASVDFNIHKEKHQSVSYNVGPGACMHRSKLPYLISTTRRTPNS</sequence>
<proteinExistence type="predicted"/>
<evidence type="ECO:0000313" key="2">
    <source>
        <dbReference type="EMBL" id="VDO84357.1"/>
    </source>
</evidence>
<organism evidence="4">
    <name type="scientific">Schistosoma curassoni</name>
    <dbReference type="NCBI Taxonomy" id="6186"/>
    <lineage>
        <taxon>Eukaryota</taxon>
        <taxon>Metazoa</taxon>
        <taxon>Spiralia</taxon>
        <taxon>Lophotrochozoa</taxon>
        <taxon>Platyhelminthes</taxon>
        <taxon>Trematoda</taxon>
        <taxon>Digenea</taxon>
        <taxon>Strigeidida</taxon>
        <taxon>Schistosomatoidea</taxon>
        <taxon>Schistosomatidae</taxon>
        <taxon>Schistosoma</taxon>
    </lineage>
</organism>
<dbReference type="EMBL" id="UZAK01004466">
    <property type="protein sequence ID" value="VDO84357.1"/>
    <property type="molecule type" value="Genomic_DNA"/>
</dbReference>
<dbReference type="Proteomes" id="UP000279833">
    <property type="component" value="Unassembled WGS sequence"/>
</dbReference>
<feature type="domain" description="[F-actin]-monooxygenase MICAL1-3-like Rossman" evidence="1">
    <location>
        <begin position="10"/>
        <end position="119"/>
    </location>
</feature>